<evidence type="ECO:0000256" key="1">
    <source>
        <dbReference type="SAM" id="MobiDB-lite"/>
    </source>
</evidence>
<dbReference type="InterPro" id="IPR039448">
    <property type="entry name" value="Beta_helix"/>
</dbReference>
<dbReference type="RefSeq" id="WP_138842851.1">
    <property type="nucleotide sequence ID" value="NZ_VCPD01000004.1"/>
</dbReference>
<feature type="domain" description="Right handed beta helix" evidence="2">
    <location>
        <begin position="63"/>
        <end position="222"/>
    </location>
</feature>
<dbReference type="Gene3D" id="2.160.20.10">
    <property type="entry name" value="Single-stranded right-handed beta-helix, Pectin lyase-like"/>
    <property type="match status" value="1"/>
</dbReference>
<evidence type="ECO:0000259" key="2">
    <source>
        <dbReference type="Pfam" id="PF13229"/>
    </source>
</evidence>
<evidence type="ECO:0000313" key="4">
    <source>
        <dbReference type="Proteomes" id="UP001193035"/>
    </source>
</evidence>
<protein>
    <recommendedName>
        <fullName evidence="2">Right handed beta helix domain-containing protein</fullName>
    </recommendedName>
</protein>
<keyword evidence="4" id="KW-1185">Reference proteome</keyword>
<evidence type="ECO:0000313" key="3">
    <source>
        <dbReference type="EMBL" id="TMV07006.1"/>
    </source>
</evidence>
<feature type="compositionally biased region" description="Polar residues" evidence="1">
    <location>
        <begin position="433"/>
        <end position="451"/>
    </location>
</feature>
<dbReference type="Gene3D" id="2.60.120.200">
    <property type="match status" value="1"/>
</dbReference>
<dbReference type="EMBL" id="VCPD01000004">
    <property type="protein sequence ID" value="TMV07006.1"/>
    <property type="molecule type" value="Genomic_DNA"/>
</dbReference>
<name>A0ABY2WX74_9RHOB</name>
<dbReference type="SMART" id="SM00710">
    <property type="entry name" value="PbH1"/>
    <property type="match status" value="8"/>
</dbReference>
<proteinExistence type="predicted"/>
<feature type="region of interest" description="Disordered" evidence="1">
    <location>
        <begin position="403"/>
        <end position="501"/>
    </location>
</feature>
<dbReference type="InterPro" id="IPR013320">
    <property type="entry name" value="ConA-like_dom_sf"/>
</dbReference>
<reference evidence="3 4" key="1">
    <citation type="submission" date="2019-05" db="EMBL/GenBank/DDBJ databases">
        <title>Ruegeria sp. nov., isolated from tidal flat.</title>
        <authorList>
            <person name="Kim W."/>
        </authorList>
    </citation>
    <scope>NUCLEOTIDE SEQUENCE [LARGE SCALE GENOMIC DNA]</scope>
    <source>
        <strain evidence="3 4">CAU 1488</strain>
    </source>
</reference>
<comment type="caution">
    <text evidence="3">The sequence shown here is derived from an EMBL/GenBank/DDBJ whole genome shotgun (WGS) entry which is preliminary data.</text>
</comment>
<dbReference type="InterPro" id="IPR012334">
    <property type="entry name" value="Pectin_lyas_fold"/>
</dbReference>
<feature type="compositionally biased region" description="Polar residues" evidence="1">
    <location>
        <begin position="486"/>
        <end position="500"/>
    </location>
</feature>
<dbReference type="SUPFAM" id="SSF51126">
    <property type="entry name" value="Pectin lyase-like"/>
    <property type="match status" value="2"/>
</dbReference>
<dbReference type="SUPFAM" id="SSF49899">
    <property type="entry name" value="Concanavalin A-like lectins/glucanases"/>
    <property type="match status" value="1"/>
</dbReference>
<organism evidence="3 4">
    <name type="scientific">Ruegeria sediminis</name>
    <dbReference type="NCBI Taxonomy" id="2583820"/>
    <lineage>
        <taxon>Bacteria</taxon>
        <taxon>Pseudomonadati</taxon>
        <taxon>Pseudomonadota</taxon>
        <taxon>Alphaproteobacteria</taxon>
        <taxon>Rhodobacterales</taxon>
        <taxon>Roseobacteraceae</taxon>
        <taxon>Ruegeria</taxon>
    </lineage>
</organism>
<dbReference type="InterPro" id="IPR011050">
    <property type="entry name" value="Pectin_lyase_fold/virulence"/>
</dbReference>
<gene>
    <name evidence="3" type="ORF">FGK63_12890</name>
</gene>
<dbReference type="InterPro" id="IPR006626">
    <property type="entry name" value="PbH1"/>
</dbReference>
<dbReference type="Pfam" id="PF13229">
    <property type="entry name" value="Beta_helix"/>
    <property type="match status" value="1"/>
</dbReference>
<sequence>MSKTITVTSAAELNQALSQATGGETILLAAGDYGTLNLKNIQYGSNVSIKSLDPNVPATISKMRLDGVSNITFEDVMFDYKFNGEATSHMAFEIKNSSKIAIKDSVFSGDIAQGVSSVDDGYGTGKGLVVRNSSDIVVSNNEFFDWWKALSVSGTIGVNVSGNNVHSIRSDGMFFDGNQTVLIEKNYIHDFKRSLGAGDHGDFIQFTKLLGTSSDITIRENVIDMGSGEYAQSIFMGNGKSDPNNPAMFYTNVVIENNLIYNAQTHGITVSGAKDLTISKNTLLAMDRGVTGGIAIPKINVAGGSQNVTIDHNVVSDVAGYTGQSDWNVTKNVHVQNTDPNAPGYYDNLFVYHATAAQDGYNQYGVVPGSVIDASNAGSDLVKLFPMSYDTWVGSSGISIPPSSGNIGSGGTTVPGTPATDPSAPDTGGSEATGGSTNPAPDTGDTSTSGPETGDTVVAGPAEETSGSTTPDIGKTEIAGPEVGSTDATSAPDNGQTTETPLGDFVLDLAELLNGNQGELRGDAAVLDTPTGPAIHFDGYGDSVRLGRLEQFEHSEQLTFTVEFTRNEADGSEQRVVWNKGHVGLTLEDDGLVAHVANNDARFTRGFKVDNIGLNDTDMHRITVMVDQNADRLQIVVDGAVVLEETNTDLDFVDAFGGRQRGWELGTTHSRHVDGQISEFSVDDDVAFLDTPYVQENSLLG</sequence>
<dbReference type="Proteomes" id="UP001193035">
    <property type="component" value="Unassembled WGS sequence"/>
</dbReference>
<accession>A0ABY2WX74</accession>